<feature type="region of interest" description="Disordered" evidence="1">
    <location>
        <begin position="1"/>
        <end position="21"/>
    </location>
</feature>
<organism evidence="2 3">
    <name type="scientific">Sulfobacillus benefaciens</name>
    <dbReference type="NCBI Taxonomy" id="453960"/>
    <lineage>
        <taxon>Bacteria</taxon>
        <taxon>Bacillati</taxon>
        <taxon>Bacillota</taxon>
        <taxon>Clostridia</taxon>
        <taxon>Eubacteriales</taxon>
        <taxon>Clostridiales Family XVII. Incertae Sedis</taxon>
        <taxon>Sulfobacillus</taxon>
    </lineage>
</organism>
<sequence length="92" mass="9911">MIRGAAGRTEKATRQSQKGYRDHSMIHCGIDLGKDAATAMDEGTRHFIGCGSTLKTATQRSRFPDLGVLMATGRMFGLCGQCGRMSRVSDAD</sequence>
<dbReference type="EMBL" id="PXYT01000054">
    <property type="protein sequence ID" value="PSR25441.1"/>
    <property type="molecule type" value="Genomic_DNA"/>
</dbReference>
<evidence type="ECO:0000313" key="2">
    <source>
        <dbReference type="EMBL" id="PSR25441.1"/>
    </source>
</evidence>
<feature type="compositionally biased region" description="Basic and acidic residues" evidence="1">
    <location>
        <begin position="8"/>
        <end position="21"/>
    </location>
</feature>
<evidence type="ECO:0000256" key="1">
    <source>
        <dbReference type="SAM" id="MobiDB-lite"/>
    </source>
</evidence>
<comment type="caution">
    <text evidence="2">The sequence shown here is derived from an EMBL/GenBank/DDBJ whole genome shotgun (WGS) entry which is preliminary data.</text>
</comment>
<proteinExistence type="predicted"/>
<dbReference type="AlphaFoldDB" id="A0A2T2WT70"/>
<protein>
    <submittedName>
        <fullName evidence="2">Uncharacterized protein</fullName>
    </submittedName>
</protein>
<evidence type="ECO:0000313" key="3">
    <source>
        <dbReference type="Proteomes" id="UP000242699"/>
    </source>
</evidence>
<accession>A0A2T2WT70</accession>
<gene>
    <name evidence="2" type="ORF">C7B43_16750</name>
</gene>
<dbReference type="Proteomes" id="UP000242699">
    <property type="component" value="Unassembled WGS sequence"/>
</dbReference>
<name>A0A2T2WT70_9FIRM</name>
<reference evidence="2 3" key="1">
    <citation type="journal article" date="2014" name="BMC Genomics">
        <title>Comparison of environmental and isolate Sulfobacillus genomes reveals diverse carbon, sulfur, nitrogen, and hydrogen metabolisms.</title>
        <authorList>
            <person name="Justice N.B."/>
            <person name="Norman A."/>
            <person name="Brown C.T."/>
            <person name="Singh A."/>
            <person name="Thomas B.C."/>
            <person name="Banfield J.F."/>
        </authorList>
    </citation>
    <scope>NUCLEOTIDE SEQUENCE [LARGE SCALE GENOMIC DNA]</scope>
    <source>
        <strain evidence="2">AMDSBA1</strain>
    </source>
</reference>